<evidence type="ECO:0000256" key="2">
    <source>
        <dbReference type="ARBA" id="ARBA00022448"/>
    </source>
</evidence>
<keyword evidence="8 9" id="KW-0472">Membrane</keyword>
<feature type="transmembrane region" description="Helical" evidence="9">
    <location>
        <begin position="77"/>
        <end position="100"/>
    </location>
</feature>
<evidence type="ECO:0000259" key="11">
    <source>
        <dbReference type="PROSITE" id="PS50929"/>
    </source>
</evidence>
<dbReference type="InterPro" id="IPR036640">
    <property type="entry name" value="ABC1_TM_sf"/>
</dbReference>
<feature type="domain" description="ABC transmembrane type-1" evidence="11">
    <location>
        <begin position="38"/>
        <end position="317"/>
    </location>
</feature>
<feature type="transmembrane region" description="Helical" evidence="9">
    <location>
        <begin position="253"/>
        <end position="276"/>
    </location>
</feature>
<dbReference type="Gene3D" id="3.40.50.300">
    <property type="entry name" value="P-loop containing nucleotide triphosphate hydrolases"/>
    <property type="match status" value="1"/>
</dbReference>
<feature type="domain" description="ABC transporter" evidence="10">
    <location>
        <begin position="355"/>
        <end position="590"/>
    </location>
</feature>
<keyword evidence="4 9" id="KW-0812">Transmembrane</keyword>
<evidence type="ECO:0000259" key="10">
    <source>
        <dbReference type="PROSITE" id="PS50893"/>
    </source>
</evidence>
<evidence type="ECO:0000256" key="1">
    <source>
        <dbReference type="ARBA" id="ARBA00004651"/>
    </source>
</evidence>
<dbReference type="GO" id="GO:0016887">
    <property type="term" value="F:ATP hydrolysis activity"/>
    <property type="evidence" value="ECO:0007669"/>
    <property type="project" value="InterPro"/>
</dbReference>
<evidence type="ECO:0000256" key="3">
    <source>
        <dbReference type="ARBA" id="ARBA00022475"/>
    </source>
</evidence>
<proteinExistence type="predicted"/>
<sequence length="597" mass="67149">MELNMESTAYKKIGEEKQTAHSLLELIKIARWPKLALAWSIVFTLISAAFSLVLPIITGKLVDKISAMELTIQTAAVLISLFLAGGILNAVSSLLLRYVGSKFFQELRLKIWEKIIHLPVNYFDNNENGKIISRMTNDLAIVSNFLAITLPSILADVLMVTGCIIMLFVLDWRLMSVLVALIPITALLIYPIGRRMNRVAVEAQDAAADFSGELSKILYNIRFIKATTSEKLEMKYTREILGRIFRLNIKEGILSAVIEPIVTIIIMLALVGMFWYGSAGIAAGHITTGTLVSMIFYLFTMVSPLTQLSSFFSQYQKAKGASKEIYTIYNQQDEKQEKLGNVPDMKSHDQNSDILHFANVSFSYNQGQPVLSNVELTFRGGTTTAIVGPSGSGKTTIFSLIEKFYLEYNGEIYYNNVYLDKIRTEEWRRKISYVMQDSDLLVGSVRDNLVYGLNRDADDHEIYAALDTVGLKEVIYQLPDGLDTFVGERGVKLSGGQKQRIQIARCLLSDHEILLFDEATANLDSESEQLVHDVIKLLSKNKMTIVIAHRLSTIYKADQIIFLDKGEVTGVGTHHELMSWHDKYRDYVQFQLPTQLS</sequence>
<dbReference type="SMART" id="SM00382">
    <property type="entry name" value="AAA"/>
    <property type="match status" value="1"/>
</dbReference>
<feature type="transmembrane region" description="Helical" evidence="9">
    <location>
        <begin position="174"/>
        <end position="192"/>
    </location>
</feature>
<dbReference type="InterPro" id="IPR039421">
    <property type="entry name" value="Type_1_exporter"/>
</dbReference>
<dbReference type="PANTHER" id="PTHR43394">
    <property type="entry name" value="ATP-DEPENDENT PERMEASE MDL1, MITOCHONDRIAL"/>
    <property type="match status" value="1"/>
</dbReference>
<dbReference type="GO" id="GO:0015421">
    <property type="term" value="F:ABC-type oligopeptide transporter activity"/>
    <property type="evidence" value="ECO:0007669"/>
    <property type="project" value="TreeGrafter"/>
</dbReference>
<evidence type="ECO:0000256" key="6">
    <source>
        <dbReference type="ARBA" id="ARBA00022840"/>
    </source>
</evidence>
<dbReference type="InterPro" id="IPR027417">
    <property type="entry name" value="P-loop_NTPase"/>
</dbReference>
<feature type="transmembrane region" description="Helical" evidence="9">
    <location>
        <begin position="139"/>
        <end position="168"/>
    </location>
</feature>
<dbReference type="PROSITE" id="PS00211">
    <property type="entry name" value="ABC_TRANSPORTER_1"/>
    <property type="match status" value="1"/>
</dbReference>
<dbReference type="Gene3D" id="1.20.1560.10">
    <property type="entry name" value="ABC transporter type 1, transmembrane domain"/>
    <property type="match status" value="1"/>
</dbReference>
<gene>
    <name evidence="12" type="primary">paenT</name>
</gene>
<dbReference type="Pfam" id="PF00005">
    <property type="entry name" value="ABC_tran"/>
    <property type="match status" value="1"/>
</dbReference>
<keyword evidence="7 9" id="KW-1133">Transmembrane helix</keyword>
<comment type="subcellular location">
    <subcellularLocation>
        <location evidence="1">Cell membrane</location>
        <topology evidence="1">Multi-pass membrane protein</topology>
    </subcellularLocation>
</comment>
<dbReference type="FunFam" id="3.40.50.300:FF:000221">
    <property type="entry name" value="Multidrug ABC transporter ATP-binding protein"/>
    <property type="match status" value="1"/>
</dbReference>
<dbReference type="InterPro" id="IPR003593">
    <property type="entry name" value="AAA+_ATPase"/>
</dbReference>
<dbReference type="GO" id="GO:0005524">
    <property type="term" value="F:ATP binding"/>
    <property type="evidence" value="ECO:0007669"/>
    <property type="project" value="UniProtKB-KW"/>
</dbReference>
<dbReference type="PROSITE" id="PS50893">
    <property type="entry name" value="ABC_TRANSPORTER_2"/>
    <property type="match status" value="1"/>
</dbReference>
<evidence type="ECO:0000256" key="9">
    <source>
        <dbReference type="SAM" id="Phobius"/>
    </source>
</evidence>
<evidence type="ECO:0000256" key="5">
    <source>
        <dbReference type="ARBA" id="ARBA00022741"/>
    </source>
</evidence>
<dbReference type="SUPFAM" id="SSF90123">
    <property type="entry name" value="ABC transporter transmembrane region"/>
    <property type="match status" value="1"/>
</dbReference>
<dbReference type="InterPro" id="IPR017871">
    <property type="entry name" value="ABC_transporter-like_CS"/>
</dbReference>
<accession>M1FLR0</accession>
<name>M1FLR0_PAEPO</name>
<dbReference type="InterPro" id="IPR011527">
    <property type="entry name" value="ABC1_TM_dom"/>
</dbReference>
<dbReference type="PROSITE" id="PS50929">
    <property type="entry name" value="ABC_TM1F"/>
    <property type="match status" value="1"/>
</dbReference>
<evidence type="ECO:0000313" key="12">
    <source>
        <dbReference type="EMBL" id="AFS60105.1"/>
    </source>
</evidence>
<evidence type="ECO:0000256" key="7">
    <source>
        <dbReference type="ARBA" id="ARBA00022989"/>
    </source>
</evidence>
<dbReference type="PANTHER" id="PTHR43394:SF1">
    <property type="entry name" value="ATP-BINDING CASSETTE SUB-FAMILY B MEMBER 10, MITOCHONDRIAL"/>
    <property type="match status" value="1"/>
</dbReference>
<dbReference type="EMBL" id="JQ728481">
    <property type="protein sequence ID" value="AFS60105.1"/>
    <property type="molecule type" value="Genomic_DNA"/>
</dbReference>
<feature type="transmembrane region" description="Helical" evidence="9">
    <location>
        <begin position="282"/>
        <end position="302"/>
    </location>
</feature>
<dbReference type="SUPFAM" id="SSF52540">
    <property type="entry name" value="P-loop containing nucleoside triphosphate hydrolases"/>
    <property type="match status" value="1"/>
</dbReference>
<dbReference type="InterPro" id="IPR003439">
    <property type="entry name" value="ABC_transporter-like_ATP-bd"/>
</dbReference>
<organism evidence="12">
    <name type="scientific">Paenibacillus polymyxa OSY-DF</name>
    <dbReference type="NCBI Taxonomy" id="1156938"/>
    <lineage>
        <taxon>Bacteria</taxon>
        <taxon>Bacillati</taxon>
        <taxon>Bacillota</taxon>
        <taxon>Bacilli</taxon>
        <taxon>Bacillales</taxon>
        <taxon>Paenibacillaceae</taxon>
        <taxon>Paenibacillus</taxon>
    </lineage>
</organism>
<keyword evidence="5" id="KW-0547">Nucleotide-binding</keyword>
<keyword evidence="3" id="KW-1003">Cell membrane</keyword>
<feature type="transmembrane region" description="Helical" evidence="9">
    <location>
        <begin position="36"/>
        <end position="57"/>
    </location>
</feature>
<dbReference type="CDD" id="cd18551">
    <property type="entry name" value="ABC_6TM_LmrA_like"/>
    <property type="match status" value="1"/>
</dbReference>
<evidence type="ECO:0000256" key="8">
    <source>
        <dbReference type="ARBA" id="ARBA00023136"/>
    </source>
</evidence>
<keyword evidence="2" id="KW-0813">Transport</keyword>
<dbReference type="AlphaFoldDB" id="M1FLR0"/>
<dbReference type="RefSeq" id="WP_016819878.1">
    <property type="nucleotide sequence ID" value="NZ_AIPP01000129.1"/>
</dbReference>
<dbReference type="Pfam" id="PF00664">
    <property type="entry name" value="ABC_membrane"/>
    <property type="match status" value="1"/>
</dbReference>
<dbReference type="GO" id="GO:0005886">
    <property type="term" value="C:plasma membrane"/>
    <property type="evidence" value="ECO:0007669"/>
    <property type="project" value="UniProtKB-SubCell"/>
</dbReference>
<reference evidence="12" key="1">
    <citation type="submission" date="2012-02" db="EMBL/GenBank/DDBJ databases">
        <title>Biosynthesis of the Antimicrobial Peptide Paenibacillin in Paenibacillus polymyxa OSY-DF.</title>
        <authorList>
            <person name="Huang E."/>
            <person name="Yousef A.E."/>
        </authorList>
    </citation>
    <scope>NUCLEOTIDE SEQUENCE</scope>
    <source>
        <strain evidence="12">OSY-DF</strain>
    </source>
</reference>
<keyword evidence="6" id="KW-0067">ATP-binding</keyword>
<evidence type="ECO:0000256" key="4">
    <source>
        <dbReference type="ARBA" id="ARBA00022692"/>
    </source>
</evidence>
<protein>
    <submittedName>
        <fullName evidence="12">PaenT</fullName>
    </submittedName>
</protein>